<feature type="region of interest" description="Disordered" evidence="1">
    <location>
        <begin position="1"/>
        <end position="115"/>
    </location>
</feature>
<comment type="caution">
    <text evidence="2">The sequence shown here is derived from an EMBL/GenBank/DDBJ whole genome shotgun (WGS) entry which is preliminary data.</text>
</comment>
<keyword evidence="3" id="KW-1185">Reference proteome</keyword>
<dbReference type="AlphaFoldDB" id="A0A7D8UVU6"/>
<feature type="compositionally biased region" description="Low complexity" evidence="1">
    <location>
        <begin position="1"/>
        <end position="24"/>
    </location>
</feature>
<sequence>MPQRSDSHSSSSQHDSSNRRNVVAGGMGVNVGPDGQPLRSTPRSPTTLSRSAMTQSRMPILDNPITTSATISPDPRSPTTLSRSPTTLSRSPTTPSHMSILDEPSPTSTTIPSVPSTLLTTYDQERATYQTRINTFDPSERSEQEEWAQEQLKEYFTCPSDLDWRKVEGGYVCNGVGNHYVTHELLAEGLGGLYQGKWDSSYPPSYWWYGPLYGREETQLAAEHFILPDRVAYDPLRFFPGCNMPARNCCDREGGRILGSA</sequence>
<dbReference type="OrthoDB" id="4746642at2759"/>
<evidence type="ECO:0000313" key="2">
    <source>
        <dbReference type="EMBL" id="TVY49048.1"/>
    </source>
</evidence>
<accession>A0A7D8UVU6</accession>
<feature type="compositionally biased region" description="Low complexity" evidence="1">
    <location>
        <begin position="37"/>
        <end position="51"/>
    </location>
</feature>
<feature type="compositionally biased region" description="Low complexity" evidence="1">
    <location>
        <begin position="104"/>
        <end position="115"/>
    </location>
</feature>
<organism evidence="2 3">
    <name type="scientific">Lachnellula cervina</name>
    <dbReference type="NCBI Taxonomy" id="1316786"/>
    <lineage>
        <taxon>Eukaryota</taxon>
        <taxon>Fungi</taxon>
        <taxon>Dikarya</taxon>
        <taxon>Ascomycota</taxon>
        <taxon>Pezizomycotina</taxon>
        <taxon>Leotiomycetes</taxon>
        <taxon>Helotiales</taxon>
        <taxon>Lachnaceae</taxon>
        <taxon>Lachnellula</taxon>
    </lineage>
</organism>
<evidence type="ECO:0000256" key="1">
    <source>
        <dbReference type="SAM" id="MobiDB-lite"/>
    </source>
</evidence>
<reference evidence="2 3" key="1">
    <citation type="submission" date="2018-05" db="EMBL/GenBank/DDBJ databases">
        <title>Whole genome sequencing for identification of molecular markers to develop diagnostic detection tools for the regulated plant pathogen Lachnellula willkommii.</title>
        <authorList>
            <person name="Giroux E."/>
            <person name="Bilodeau G."/>
        </authorList>
    </citation>
    <scope>NUCLEOTIDE SEQUENCE [LARGE SCALE GENOMIC DNA]</scope>
    <source>
        <strain evidence="2 3">CBS 625.97</strain>
    </source>
</reference>
<evidence type="ECO:0000313" key="3">
    <source>
        <dbReference type="Proteomes" id="UP000481288"/>
    </source>
</evidence>
<proteinExistence type="predicted"/>
<dbReference type="Proteomes" id="UP000481288">
    <property type="component" value="Unassembled WGS sequence"/>
</dbReference>
<dbReference type="EMBL" id="QGMG01001346">
    <property type="protein sequence ID" value="TVY49048.1"/>
    <property type="molecule type" value="Genomic_DNA"/>
</dbReference>
<feature type="compositionally biased region" description="Low complexity" evidence="1">
    <location>
        <begin position="72"/>
        <end position="96"/>
    </location>
</feature>
<protein>
    <submittedName>
        <fullName evidence="2">Uncharacterized protein</fullName>
    </submittedName>
</protein>
<name>A0A7D8UVU6_9HELO</name>
<gene>
    <name evidence="2" type="ORF">LCER1_G008579</name>
</gene>